<comment type="caution">
    <text evidence="1">The sequence shown here is derived from an EMBL/GenBank/DDBJ whole genome shotgun (WGS) entry which is preliminary data.</text>
</comment>
<name>A0ACB1KGT0_RANTA</name>
<accession>A0ACB1KGT0</accession>
<proteinExistence type="predicted"/>
<gene>
    <name evidence="1" type="ORF">MRATA1EN22A_LOCUS29770</name>
</gene>
<reference evidence="1" key="1">
    <citation type="submission" date="2025-03" db="EMBL/GenBank/DDBJ databases">
        <authorList>
            <consortium name="ELIXIR-Norway"/>
            <consortium name="Elixir Norway"/>
        </authorList>
    </citation>
    <scope>NUCLEOTIDE SEQUENCE</scope>
</reference>
<sequence length="615" mass="69234">MAECLPSLSDLRAERTLAEINQELQLQLEKYKQDFRDLTEKFLISQATAYSLANHLQKYKCEACKGIVESVLGEKLPGEARRPAEKLAEKPTLDERLRTCDILIRSQARELTQLRQTLQNGKDDSALLKQHLKDLLTHSDLDKHQRQGFRESLSEGYRLAERLACKLSPEIDEDEDDEQAQETPTPSMELQEVEKKEVHEESKDECVLMPSILQGSSDKHQPYRDDKFNSNELEVDVDPDGPCGCSHAKEDEILTNISENENDRKQVSGQELTFPSVNVQDVEKTVVFPHSQDECLSVASTPQEGSACNQPYNDGEVAFDEENVKSAVDGACGCPQAEEDEIPTGLTEKQNDHDDLKGPEVVAPRFSRQMPQMAEYGVPQNSLDDYYLTYSGLPSLAHTCWSYRSTAIFSPEDLDVSYARDVTDNQNDRGQVNGQDLTFPSVNLHDVAKNEVLQQSQDECVSEPSVVQEDSTCNQPYRNGKSAYDEEKVGFALDGACGCSHAKEDEMLIDLPENQNDHDDLKGPKALALRLGRQLPQMRENGVPQDSLNDYYLTYSVLPSLSDSLWPYRSTAIFSLEDVDVSYARDVTRASTGPTHWKHREERGDGRKEISRFRG</sequence>
<protein>
    <submittedName>
        <fullName evidence="1">Uncharacterized protein</fullName>
    </submittedName>
</protein>
<dbReference type="EMBL" id="CATOBB020000863">
    <property type="protein sequence ID" value="CAM9199663.1"/>
    <property type="molecule type" value="Genomic_DNA"/>
</dbReference>
<evidence type="ECO:0000313" key="2">
    <source>
        <dbReference type="Proteomes" id="UP001162501"/>
    </source>
</evidence>
<dbReference type="Proteomes" id="UP001162501">
    <property type="component" value="Unassembled WGS sequence"/>
</dbReference>
<organism evidence="1 2">
    <name type="scientific">Rangifer tarandus platyrhynchus</name>
    <name type="common">Svalbard reindeer</name>
    <dbReference type="NCBI Taxonomy" id="3082113"/>
    <lineage>
        <taxon>Eukaryota</taxon>
        <taxon>Metazoa</taxon>
        <taxon>Chordata</taxon>
        <taxon>Craniata</taxon>
        <taxon>Vertebrata</taxon>
        <taxon>Euteleostomi</taxon>
        <taxon>Mammalia</taxon>
        <taxon>Eutheria</taxon>
        <taxon>Laurasiatheria</taxon>
        <taxon>Artiodactyla</taxon>
        <taxon>Ruminantia</taxon>
        <taxon>Pecora</taxon>
        <taxon>Cervidae</taxon>
        <taxon>Odocoileinae</taxon>
        <taxon>Rangifer</taxon>
    </lineage>
</organism>
<evidence type="ECO:0000313" key="1">
    <source>
        <dbReference type="EMBL" id="CAM9199663.1"/>
    </source>
</evidence>